<feature type="signal peptide" evidence="1">
    <location>
        <begin position="1"/>
        <end position="22"/>
    </location>
</feature>
<name>A0ABD6F2S5_9BILA</name>
<protein>
    <recommendedName>
        <fullName evidence="4">Glycine-rich protein</fullName>
    </recommendedName>
</protein>
<comment type="caution">
    <text evidence="2">The sequence shown here is derived from an EMBL/GenBank/DDBJ whole genome shotgun (WGS) entry which is preliminary data.</text>
</comment>
<evidence type="ECO:0000313" key="2">
    <source>
        <dbReference type="EMBL" id="MFH4983752.1"/>
    </source>
</evidence>
<evidence type="ECO:0000256" key="1">
    <source>
        <dbReference type="SAM" id="SignalP"/>
    </source>
</evidence>
<keyword evidence="1" id="KW-0732">Signal</keyword>
<feature type="chain" id="PRO_5044833746" description="Glycine-rich protein" evidence="1">
    <location>
        <begin position="23"/>
        <end position="78"/>
    </location>
</feature>
<accession>A0ABD6F2S5</accession>
<dbReference type="AlphaFoldDB" id="A0ABD6F2S5"/>
<proteinExistence type="predicted"/>
<dbReference type="EMBL" id="JBGFUD010013606">
    <property type="protein sequence ID" value="MFH4983752.1"/>
    <property type="molecule type" value="Genomic_DNA"/>
</dbReference>
<keyword evidence="3" id="KW-1185">Reference proteome</keyword>
<sequence>MNANSVIFYFLIACVLVTLVNTRNIENFGRESILAREKRQWGYGNYGYPFHGYGSYGGIGFYGGYGNGIDNNNGVAQN</sequence>
<evidence type="ECO:0008006" key="4">
    <source>
        <dbReference type="Google" id="ProtNLM"/>
    </source>
</evidence>
<organism evidence="2 3">
    <name type="scientific">Gnathostoma spinigerum</name>
    <dbReference type="NCBI Taxonomy" id="75299"/>
    <lineage>
        <taxon>Eukaryota</taxon>
        <taxon>Metazoa</taxon>
        <taxon>Ecdysozoa</taxon>
        <taxon>Nematoda</taxon>
        <taxon>Chromadorea</taxon>
        <taxon>Rhabditida</taxon>
        <taxon>Spirurina</taxon>
        <taxon>Gnathostomatomorpha</taxon>
        <taxon>Gnathostomatoidea</taxon>
        <taxon>Gnathostomatidae</taxon>
        <taxon>Gnathostoma</taxon>
    </lineage>
</organism>
<reference evidence="2 3" key="1">
    <citation type="submission" date="2024-08" db="EMBL/GenBank/DDBJ databases">
        <title>Gnathostoma spinigerum genome.</title>
        <authorList>
            <person name="Gonzalez-Bertolin B."/>
            <person name="Monzon S."/>
            <person name="Zaballos A."/>
            <person name="Jimenez P."/>
            <person name="Dekumyoy P."/>
            <person name="Varona S."/>
            <person name="Cuesta I."/>
            <person name="Sumanam S."/>
            <person name="Adisakwattana P."/>
            <person name="Gasser R.B."/>
            <person name="Hernandez-Gonzalez A."/>
            <person name="Young N.D."/>
            <person name="Perteguer M.J."/>
        </authorList>
    </citation>
    <scope>NUCLEOTIDE SEQUENCE [LARGE SCALE GENOMIC DNA]</scope>
    <source>
        <strain evidence="2">AL3</strain>
        <tissue evidence="2">Liver</tissue>
    </source>
</reference>
<dbReference type="Proteomes" id="UP001608902">
    <property type="component" value="Unassembled WGS sequence"/>
</dbReference>
<evidence type="ECO:0000313" key="3">
    <source>
        <dbReference type="Proteomes" id="UP001608902"/>
    </source>
</evidence>
<gene>
    <name evidence="2" type="ORF">AB6A40_010461</name>
</gene>